<comment type="caution">
    <text evidence="3">The sequence shown here is derived from an EMBL/GenBank/DDBJ whole genome shotgun (WGS) entry which is preliminary data.</text>
</comment>
<sequence length="478" mass="51256">MSSPLLSYVSCGVGKSFGFVHPSLLIAPAKNAGRGVLASLSIPKGTVLIKLNRHQATSESVERRRDPPPSSASASASSSDPDPSPPPARSDWLLTITALLRLLLLPATPYTRSLPANAAAFNTLLSWSESERAGLESTSLRQVLPEATCEAVIERFESRVRPALPEEIRGKVTKEQFLCAALAVSTRGFHTPSADDPSKMEGPFLLPLIDMLNHDPMNPGGVLSRDDNGDFLVTAVRDIREGEELTHSYGPFDNAALLRTYGFIVAKPPMCSPVLLGAGEVVRACRAVADRFRSVEHDTSSGDESWDPGSGWDKKEVWLRSRLEAGGGGLEVTFEAGLTDATVTCFAGMMLESSAFSDLFGNNNEADNSDDLEKEQVAAEKFLGKLAFLAAKETFAARLAGYPNPLSTDEATVKKKGRGEGGYRGYCAATVRLEEMRVLHKLTAEVQKVLAGLGVKDDTMNEEAGGGGEAKTKKIKLF</sequence>
<name>A0ABQ6MVE9_9STRA</name>
<organism evidence="3 4">
    <name type="scientific">Tetraparma gracilis</name>
    <dbReference type="NCBI Taxonomy" id="2962635"/>
    <lineage>
        <taxon>Eukaryota</taxon>
        <taxon>Sar</taxon>
        <taxon>Stramenopiles</taxon>
        <taxon>Ochrophyta</taxon>
        <taxon>Bolidophyceae</taxon>
        <taxon>Parmales</taxon>
        <taxon>Triparmaceae</taxon>
        <taxon>Tetraparma</taxon>
    </lineage>
</organism>
<feature type="compositionally biased region" description="Low complexity" evidence="1">
    <location>
        <begin position="71"/>
        <end position="81"/>
    </location>
</feature>
<dbReference type="InterPro" id="IPR001214">
    <property type="entry name" value="SET_dom"/>
</dbReference>
<protein>
    <recommendedName>
        <fullName evidence="2">SET domain-containing protein</fullName>
    </recommendedName>
</protein>
<dbReference type="Proteomes" id="UP001165060">
    <property type="component" value="Unassembled WGS sequence"/>
</dbReference>
<dbReference type="Pfam" id="PF00856">
    <property type="entry name" value="SET"/>
    <property type="match status" value="1"/>
</dbReference>
<dbReference type="PROSITE" id="PS50280">
    <property type="entry name" value="SET"/>
    <property type="match status" value="1"/>
</dbReference>
<feature type="domain" description="SET" evidence="2">
    <location>
        <begin position="22"/>
        <end position="250"/>
    </location>
</feature>
<reference evidence="3 4" key="1">
    <citation type="journal article" date="2023" name="Commun. Biol.">
        <title>Genome analysis of Parmales, the sister group of diatoms, reveals the evolutionary specialization of diatoms from phago-mixotrophs to photoautotrophs.</title>
        <authorList>
            <person name="Ban H."/>
            <person name="Sato S."/>
            <person name="Yoshikawa S."/>
            <person name="Yamada K."/>
            <person name="Nakamura Y."/>
            <person name="Ichinomiya M."/>
            <person name="Sato N."/>
            <person name="Blanc-Mathieu R."/>
            <person name="Endo H."/>
            <person name="Kuwata A."/>
            <person name="Ogata H."/>
        </authorList>
    </citation>
    <scope>NUCLEOTIDE SEQUENCE [LARGE SCALE GENOMIC DNA]</scope>
</reference>
<evidence type="ECO:0000256" key="1">
    <source>
        <dbReference type="SAM" id="MobiDB-lite"/>
    </source>
</evidence>
<evidence type="ECO:0000259" key="2">
    <source>
        <dbReference type="PROSITE" id="PS50280"/>
    </source>
</evidence>
<dbReference type="Gene3D" id="3.90.1410.10">
    <property type="entry name" value="set domain protein methyltransferase, domain 1"/>
    <property type="match status" value="1"/>
</dbReference>
<gene>
    <name evidence="3" type="ORF">TeGR_g1439</name>
</gene>
<feature type="region of interest" description="Disordered" evidence="1">
    <location>
        <begin position="53"/>
        <end position="88"/>
    </location>
</feature>
<dbReference type="EMBL" id="BRYB01004567">
    <property type="protein sequence ID" value="GMI33493.1"/>
    <property type="molecule type" value="Genomic_DNA"/>
</dbReference>
<dbReference type="PANTHER" id="PTHR13271:SF133">
    <property type="entry name" value="SET DOMAIN-CONTAINING PROTEIN"/>
    <property type="match status" value="1"/>
</dbReference>
<evidence type="ECO:0000313" key="4">
    <source>
        <dbReference type="Proteomes" id="UP001165060"/>
    </source>
</evidence>
<dbReference type="InterPro" id="IPR046341">
    <property type="entry name" value="SET_dom_sf"/>
</dbReference>
<proteinExistence type="predicted"/>
<evidence type="ECO:0000313" key="3">
    <source>
        <dbReference type="EMBL" id="GMI33493.1"/>
    </source>
</evidence>
<accession>A0ABQ6MVE9</accession>
<dbReference type="SUPFAM" id="SSF82199">
    <property type="entry name" value="SET domain"/>
    <property type="match status" value="1"/>
</dbReference>
<dbReference type="CDD" id="cd10527">
    <property type="entry name" value="SET_LSMT"/>
    <property type="match status" value="1"/>
</dbReference>
<keyword evidence="4" id="KW-1185">Reference proteome</keyword>
<dbReference type="SMART" id="SM00317">
    <property type="entry name" value="SET"/>
    <property type="match status" value="1"/>
</dbReference>
<dbReference type="InterPro" id="IPR050600">
    <property type="entry name" value="SETD3_SETD6_MTase"/>
</dbReference>
<dbReference type="PANTHER" id="PTHR13271">
    <property type="entry name" value="UNCHARACTERIZED PUTATIVE METHYLTRANSFERASE"/>
    <property type="match status" value="1"/>
</dbReference>